<protein>
    <submittedName>
        <fullName evidence="8">Cytoplasmic dynein intermediate chain putative</fullName>
    </submittedName>
</protein>
<evidence type="ECO:0000256" key="5">
    <source>
        <dbReference type="PROSITE-ProRule" id="PRU00221"/>
    </source>
</evidence>
<comment type="subcellular location">
    <subcellularLocation>
        <location evidence="1">Cytoplasm</location>
    </subcellularLocation>
</comment>
<reference evidence="8" key="2">
    <citation type="submission" date="2011-02" db="EMBL/GenBank/DDBJ databases">
        <authorList>
            <person name="MacLean D."/>
        </authorList>
    </citation>
    <scope>NUCLEOTIDE SEQUENCE</scope>
</reference>
<sequence>MEDRRARHAAELEAKRKKLKEIRQRKENLRTEEITTAAFIPPQEECKHFDDFIESILKTSEDNKHANDSKIPPETPINDTNNASASLAEKLANLSTHYNVAEVHMQPAIVETYGKHAQTDITLEHELCIQNEVKASPSPTINLANKSAEITQQENTHSKQTETHSEKRNGLSEDEKSKLMESEKMEEFLLKTSRIIERALAQTSEFDIMVDYSAPIGVDDSTEETAEALKQQFLLRDARWTRYRAVTDLDVSLFFSELLLASYSSREFLEQSDANASHQWDSLLSQVESTEKLDLAEITEGLLLLWSTALPTRPEYRFTCHAQVTSACFNPFDRHIIFGGTYSGQIVVWDTRAKNTPVQKTSMSTSSHTHPIYSMSVIGSKTSHNLISASTDGRVCIWDTDQLQQPVDVFDMRIALSIVSNYTSNTIADKKMEASVTAFAVHQGDKKDLYIGTEAGKLFVTCIEHQKMKSDTMDSTTTDTETSFSSKMATNSNANPSIREVIIDPISRDTSHSGPITAMHFHPLLTSHREGLLLSSSMDSTVKLWSTERLQAPILSFEPSNDYICDVKWSSTHASLFAVVDSSGKLTVWNVCKDVEMPLLEANVSERALNKVAWTLNGKSLIIGDADGNTFIYDVPSEITLLHGDEVALLEKKIASLC</sequence>
<evidence type="ECO:0000256" key="3">
    <source>
        <dbReference type="ARBA" id="ARBA00022574"/>
    </source>
</evidence>
<dbReference type="GO" id="GO:0010970">
    <property type="term" value="P:transport along microtubule"/>
    <property type="evidence" value="ECO:0007669"/>
    <property type="project" value="TreeGrafter"/>
</dbReference>
<dbReference type="Gene3D" id="2.130.10.10">
    <property type="entry name" value="YVTN repeat-like/Quinoprotein amine dehydrogenase"/>
    <property type="match status" value="2"/>
</dbReference>
<dbReference type="GO" id="GO:0005737">
    <property type="term" value="C:cytoplasm"/>
    <property type="evidence" value="ECO:0007669"/>
    <property type="project" value="UniProtKB-SubCell"/>
</dbReference>
<name>F0WRJ5_9STRA</name>
<evidence type="ECO:0000256" key="2">
    <source>
        <dbReference type="ARBA" id="ARBA00022490"/>
    </source>
</evidence>
<keyword evidence="2" id="KW-0963">Cytoplasm</keyword>
<accession>F0WRJ5</accession>
<dbReference type="InterPro" id="IPR036322">
    <property type="entry name" value="WD40_repeat_dom_sf"/>
</dbReference>
<evidence type="ECO:0000256" key="6">
    <source>
        <dbReference type="SAM" id="Coils"/>
    </source>
</evidence>
<dbReference type="PROSITE" id="PS50082">
    <property type="entry name" value="WD_REPEATS_2"/>
    <property type="match status" value="2"/>
</dbReference>
<evidence type="ECO:0000256" key="1">
    <source>
        <dbReference type="ARBA" id="ARBA00004496"/>
    </source>
</evidence>
<evidence type="ECO:0000256" key="7">
    <source>
        <dbReference type="SAM" id="MobiDB-lite"/>
    </source>
</evidence>
<dbReference type="EMBL" id="FR824260">
    <property type="protein sequence ID" value="CCA23958.1"/>
    <property type="molecule type" value="Genomic_DNA"/>
</dbReference>
<evidence type="ECO:0000313" key="8">
    <source>
        <dbReference type="EMBL" id="CCA23958.1"/>
    </source>
</evidence>
<feature type="coiled-coil region" evidence="6">
    <location>
        <begin position="5"/>
        <end position="32"/>
    </location>
</feature>
<dbReference type="AlphaFoldDB" id="F0WRJ5"/>
<dbReference type="PANTHER" id="PTHR12442">
    <property type="entry name" value="DYNEIN INTERMEDIATE CHAIN"/>
    <property type="match status" value="1"/>
</dbReference>
<keyword evidence="6" id="KW-0175">Coiled coil</keyword>
<feature type="repeat" description="WD" evidence="5">
    <location>
        <begin position="509"/>
        <end position="548"/>
    </location>
</feature>
<dbReference type="InterPro" id="IPR015943">
    <property type="entry name" value="WD40/YVTN_repeat-like_dom_sf"/>
</dbReference>
<organism evidence="8">
    <name type="scientific">Albugo laibachii Nc14</name>
    <dbReference type="NCBI Taxonomy" id="890382"/>
    <lineage>
        <taxon>Eukaryota</taxon>
        <taxon>Sar</taxon>
        <taxon>Stramenopiles</taxon>
        <taxon>Oomycota</taxon>
        <taxon>Peronosporomycetes</taxon>
        <taxon>Albuginales</taxon>
        <taxon>Albuginaceae</taxon>
        <taxon>Albugo</taxon>
    </lineage>
</organism>
<keyword evidence="3 5" id="KW-0853">WD repeat</keyword>
<dbReference type="GO" id="GO:0045504">
    <property type="term" value="F:dynein heavy chain binding"/>
    <property type="evidence" value="ECO:0007669"/>
    <property type="project" value="TreeGrafter"/>
</dbReference>
<feature type="compositionally biased region" description="Basic and acidic residues" evidence="7">
    <location>
        <begin position="156"/>
        <end position="178"/>
    </location>
</feature>
<feature type="region of interest" description="Disordered" evidence="7">
    <location>
        <begin position="150"/>
        <end position="178"/>
    </location>
</feature>
<feature type="compositionally biased region" description="Low complexity" evidence="7">
    <location>
        <begin position="473"/>
        <end position="486"/>
    </location>
</feature>
<dbReference type="GO" id="GO:0045503">
    <property type="term" value="F:dynein light chain binding"/>
    <property type="evidence" value="ECO:0007669"/>
    <property type="project" value="TreeGrafter"/>
</dbReference>
<evidence type="ECO:0000256" key="4">
    <source>
        <dbReference type="ARBA" id="ARBA00022737"/>
    </source>
</evidence>
<dbReference type="HOGENOM" id="CLU_012999_0_2_1"/>
<feature type="repeat" description="WD" evidence="5">
    <location>
        <begin position="365"/>
        <end position="399"/>
    </location>
</feature>
<reference evidence="8" key="1">
    <citation type="journal article" date="2011" name="PLoS Biol.">
        <title>Gene gain and loss during evolution of obligate parasitism in the white rust pathogen of Arabidopsis thaliana.</title>
        <authorList>
            <person name="Kemen E."/>
            <person name="Gardiner A."/>
            <person name="Schultz-Larsen T."/>
            <person name="Kemen A.C."/>
            <person name="Balmuth A.L."/>
            <person name="Robert-Seilaniantz A."/>
            <person name="Bailey K."/>
            <person name="Holub E."/>
            <person name="Studholme D.J."/>
            <person name="Maclean D."/>
            <person name="Jones J.D."/>
        </authorList>
    </citation>
    <scope>NUCLEOTIDE SEQUENCE</scope>
</reference>
<dbReference type="InterPro" id="IPR050687">
    <property type="entry name" value="Dynein_IC"/>
</dbReference>
<dbReference type="GO" id="GO:0005868">
    <property type="term" value="C:cytoplasmic dynein complex"/>
    <property type="evidence" value="ECO:0007669"/>
    <property type="project" value="TreeGrafter"/>
</dbReference>
<dbReference type="PANTHER" id="PTHR12442:SF22">
    <property type="entry name" value="CYTOPLASMIC DYNEIN 1 INTERMEDIATE CHAIN-RELATED"/>
    <property type="match status" value="1"/>
</dbReference>
<dbReference type="InterPro" id="IPR001680">
    <property type="entry name" value="WD40_rpt"/>
</dbReference>
<gene>
    <name evidence="8" type="primary">AlNc14C215G8995</name>
    <name evidence="8" type="ORF">ALNC14_101020</name>
</gene>
<dbReference type="SMART" id="SM00320">
    <property type="entry name" value="WD40"/>
    <property type="match status" value="5"/>
</dbReference>
<dbReference type="SUPFAM" id="SSF50978">
    <property type="entry name" value="WD40 repeat-like"/>
    <property type="match status" value="1"/>
</dbReference>
<feature type="region of interest" description="Disordered" evidence="7">
    <location>
        <begin position="472"/>
        <end position="492"/>
    </location>
</feature>
<dbReference type="Pfam" id="PF00400">
    <property type="entry name" value="WD40"/>
    <property type="match status" value="3"/>
</dbReference>
<proteinExistence type="predicted"/>
<keyword evidence="4" id="KW-0677">Repeat</keyword>